<dbReference type="SUPFAM" id="SSF53756">
    <property type="entry name" value="UDP-Glycosyltransferase/glycogen phosphorylase"/>
    <property type="match status" value="1"/>
</dbReference>
<evidence type="ECO:0000313" key="2">
    <source>
        <dbReference type="Proteomes" id="UP000000253"/>
    </source>
</evidence>
<dbReference type="PANTHER" id="PTHR12526">
    <property type="entry name" value="GLYCOSYLTRANSFERASE"/>
    <property type="match status" value="1"/>
</dbReference>
<dbReference type="Proteomes" id="UP000000253">
    <property type="component" value="Chromosome"/>
</dbReference>
<dbReference type="eggNOG" id="arCOG01403">
    <property type="taxonomic scope" value="Archaea"/>
</dbReference>
<gene>
    <name evidence="1" type="ordered locus">MmarC5_1307</name>
</gene>
<dbReference type="STRING" id="402880.MmarC5_1307"/>
<dbReference type="RefSeq" id="WP_011869056.1">
    <property type="nucleotide sequence ID" value="NC_009135.1"/>
</dbReference>
<sequence>MKILFICGAKATYTRNSVIYKGLKENNVEIIDCTSIKSTYAKRYIEVALKFLTNMNKKYDVVFVGFLGQPLVPIIKILTKKPIFFDAFISIYDTLCDDRKIFKPSSFCGQVSYFFDKISCKISDVVFLDTKSHVDYFLNTFNLQNSNFERIFVGADDEIFYPRNTLNKNNDEFTVFYYGTFLPLQGIDIILHSAKILENYSDIKFKIVGIGLEHSKIIKLAKELNLKNIEFIDWIEYEKLPLEIANSDVCLGGHFGTVAKGQRVISGKTFQFLSMNRAVIVGNNLANSELLVDKKNALFVDPNDPKDLANNILLLRNNPEIKENIAKQGYLTFKEHCTPKKIGKDLKNIIEKKLGKL</sequence>
<reference evidence="1 2" key="1">
    <citation type="submission" date="2007-03" db="EMBL/GenBank/DDBJ databases">
        <title>Complete sequence of chromosome of Methanococcus maripaludis C5.</title>
        <authorList>
            <consortium name="US DOE Joint Genome Institute"/>
            <person name="Copeland A."/>
            <person name="Lucas S."/>
            <person name="Lapidus A."/>
            <person name="Barry K."/>
            <person name="Glavina del Rio T."/>
            <person name="Dalin E."/>
            <person name="Tice H."/>
            <person name="Pitluck S."/>
            <person name="Chertkov O."/>
            <person name="Brettin T."/>
            <person name="Bruce D."/>
            <person name="Han C."/>
            <person name="Detter J.C."/>
            <person name="Schmutz J."/>
            <person name="Larimer F."/>
            <person name="Land M."/>
            <person name="Hauser L."/>
            <person name="Kyrpides N."/>
            <person name="Mikhailova N."/>
            <person name="Sieprawska-Lupa M."/>
            <person name="Whitman W.B."/>
            <person name="Richardson P."/>
        </authorList>
    </citation>
    <scope>NUCLEOTIDE SEQUENCE [LARGE SCALE GENOMIC DNA]</scope>
    <source>
        <strain evidence="2">C5 / ATCC BAA-1333</strain>
    </source>
</reference>
<protein>
    <submittedName>
        <fullName evidence="1">Glycosyl transferase, group 1</fullName>
    </submittedName>
</protein>
<dbReference type="KEGG" id="mmq:MmarC5_1307"/>
<dbReference type="GeneID" id="4929229"/>
<dbReference type="HOGENOM" id="CLU_041762_0_1_2"/>
<accession>A4FZH1</accession>
<dbReference type="GO" id="GO:0016740">
    <property type="term" value="F:transferase activity"/>
    <property type="evidence" value="ECO:0007669"/>
    <property type="project" value="UniProtKB-KW"/>
</dbReference>
<name>A4FZH1_METM5</name>
<keyword evidence="1" id="KW-0808">Transferase</keyword>
<dbReference type="EMBL" id="CP000609">
    <property type="protein sequence ID" value="ABO35605.1"/>
    <property type="molecule type" value="Genomic_DNA"/>
</dbReference>
<dbReference type="Gene3D" id="3.40.50.2000">
    <property type="entry name" value="Glycogen Phosphorylase B"/>
    <property type="match status" value="2"/>
</dbReference>
<proteinExistence type="predicted"/>
<evidence type="ECO:0000313" key="1">
    <source>
        <dbReference type="EMBL" id="ABO35605.1"/>
    </source>
</evidence>
<dbReference type="AlphaFoldDB" id="A4FZH1"/>
<dbReference type="OrthoDB" id="132546at2157"/>
<dbReference type="Pfam" id="PF13692">
    <property type="entry name" value="Glyco_trans_1_4"/>
    <property type="match status" value="1"/>
</dbReference>
<organism evidence="1 2">
    <name type="scientific">Methanococcus maripaludis (strain C5 / ATCC BAA-1333)</name>
    <dbReference type="NCBI Taxonomy" id="402880"/>
    <lineage>
        <taxon>Archaea</taxon>
        <taxon>Methanobacteriati</taxon>
        <taxon>Methanobacteriota</taxon>
        <taxon>Methanomada group</taxon>
        <taxon>Methanococci</taxon>
        <taxon>Methanococcales</taxon>
        <taxon>Methanococcaceae</taxon>
        <taxon>Methanococcus</taxon>
    </lineage>
</organism>